<feature type="compositionally biased region" description="Polar residues" evidence="1">
    <location>
        <begin position="84"/>
        <end position="93"/>
    </location>
</feature>
<sequence length="93" mass="9959">MKLLRESNAVYFGPNKFDPKFVQIRGQKNVSIGCGCGSATDPVACLRSPSGKWTGRGACEPVRSFHWSAPRTSGRPPSRASRFAGTSTPETTG</sequence>
<gene>
    <name evidence="2" type="ORF">DPMN_103960</name>
</gene>
<comment type="caution">
    <text evidence="2">The sequence shown here is derived from an EMBL/GenBank/DDBJ whole genome shotgun (WGS) entry which is preliminary data.</text>
</comment>
<reference evidence="2" key="1">
    <citation type="journal article" date="2019" name="bioRxiv">
        <title>The Genome of the Zebra Mussel, Dreissena polymorpha: A Resource for Invasive Species Research.</title>
        <authorList>
            <person name="McCartney M.A."/>
            <person name="Auch B."/>
            <person name="Kono T."/>
            <person name="Mallez S."/>
            <person name="Zhang Y."/>
            <person name="Obille A."/>
            <person name="Becker A."/>
            <person name="Abrahante J.E."/>
            <person name="Garbe J."/>
            <person name="Badalamenti J.P."/>
            <person name="Herman A."/>
            <person name="Mangelson H."/>
            <person name="Liachko I."/>
            <person name="Sullivan S."/>
            <person name="Sone E.D."/>
            <person name="Koren S."/>
            <person name="Silverstein K.A.T."/>
            <person name="Beckman K.B."/>
            <person name="Gohl D.M."/>
        </authorList>
    </citation>
    <scope>NUCLEOTIDE SEQUENCE</scope>
    <source>
        <strain evidence="2">Duluth1</strain>
        <tissue evidence="2">Whole animal</tissue>
    </source>
</reference>
<accession>A0A9D4HC35</accession>
<organism evidence="2 3">
    <name type="scientific">Dreissena polymorpha</name>
    <name type="common">Zebra mussel</name>
    <name type="synonym">Mytilus polymorpha</name>
    <dbReference type="NCBI Taxonomy" id="45954"/>
    <lineage>
        <taxon>Eukaryota</taxon>
        <taxon>Metazoa</taxon>
        <taxon>Spiralia</taxon>
        <taxon>Lophotrochozoa</taxon>
        <taxon>Mollusca</taxon>
        <taxon>Bivalvia</taxon>
        <taxon>Autobranchia</taxon>
        <taxon>Heteroconchia</taxon>
        <taxon>Euheterodonta</taxon>
        <taxon>Imparidentia</taxon>
        <taxon>Neoheterodontei</taxon>
        <taxon>Myida</taxon>
        <taxon>Dreissenoidea</taxon>
        <taxon>Dreissenidae</taxon>
        <taxon>Dreissena</taxon>
    </lineage>
</organism>
<proteinExistence type="predicted"/>
<feature type="region of interest" description="Disordered" evidence="1">
    <location>
        <begin position="66"/>
        <end position="93"/>
    </location>
</feature>
<evidence type="ECO:0000256" key="1">
    <source>
        <dbReference type="SAM" id="MobiDB-lite"/>
    </source>
</evidence>
<reference evidence="2" key="2">
    <citation type="submission" date="2020-11" db="EMBL/GenBank/DDBJ databases">
        <authorList>
            <person name="McCartney M.A."/>
            <person name="Auch B."/>
            <person name="Kono T."/>
            <person name="Mallez S."/>
            <person name="Becker A."/>
            <person name="Gohl D.M."/>
            <person name="Silverstein K.A.T."/>
            <person name="Koren S."/>
            <person name="Bechman K.B."/>
            <person name="Herman A."/>
            <person name="Abrahante J.E."/>
            <person name="Garbe J."/>
        </authorList>
    </citation>
    <scope>NUCLEOTIDE SEQUENCE</scope>
    <source>
        <strain evidence="2">Duluth1</strain>
        <tissue evidence="2">Whole animal</tissue>
    </source>
</reference>
<protein>
    <submittedName>
        <fullName evidence="2">Uncharacterized protein</fullName>
    </submittedName>
</protein>
<dbReference type="AlphaFoldDB" id="A0A9D4HC35"/>
<dbReference type="Proteomes" id="UP000828390">
    <property type="component" value="Unassembled WGS sequence"/>
</dbReference>
<keyword evidence="3" id="KW-1185">Reference proteome</keyword>
<evidence type="ECO:0000313" key="3">
    <source>
        <dbReference type="Proteomes" id="UP000828390"/>
    </source>
</evidence>
<name>A0A9D4HC35_DREPO</name>
<evidence type="ECO:0000313" key="2">
    <source>
        <dbReference type="EMBL" id="KAH3830711.1"/>
    </source>
</evidence>
<dbReference type="EMBL" id="JAIWYP010000004">
    <property type="protein sequence ID" value="KAH3830711.1"/>
    <property type="molecule type" value="Genomic_DNA"/>
</dbReference>